<accession>A0ABW7KDS0</accession>
<feature type="domain" description="RsbT co-antagonist protein RsbRD N-terminal" evidence="4">
    <location>
        <begin position="22"/>
        <end position="154"/>
    </location>
</feature>
<dbReference type="EMBL" id="JBIMSO010000019">
    <property type="protein sequence ID" value="MFH5207460.1"/>
    <property type="molecule type" value="Genomic_DNA"/>
</dbReference>
<dbReference type="Proteomes" id="UP001609176">
    <property type="component" value="Unassembled WGS sequence"/>
</dbReference>
<evidence type="ECO:0000313" key="6">
    <source>
        <dbReference type="EMBL" id="MFH5207460.1"/>
    </source>
</evidence>
<comment type="caution">
    <text evidence="7">The sequence shown here is derived from an EMBL/GenBank/DDBJ whole genome shotgun (WGS) entry which is preliminary data.</text>
</comment>
<evidence type="ECO:0000313" key="9">
    <source>
        <dbReference type="Proteomes" id="UP001609175"/>
    </source>
</evidence>
<dbReference type="Pfam" id="PF17853">
    <property type="entry name" value="GGDEF_2"/>
    <property type="match status" value="1"/>
</dbReference>
<gene>
    <name evidence="8" type="ORF">ACHIPV_27015</name>
    <name evidence="6" type="ORF">ACHIPZ_04400</name>
    <name evidence="7" type="ORF">ACHIRB_28270</name>
</gene>
<dbReference type="Proteomes" id="UP001609175">
    <property type="component" value="Unassembled WGS sequence"/>
</dbReference>
<dbReference type="RefSeq" id="WP_395112861.1">
    <property type="nucleotide sequence ID" value="NZ_JBIMSN010000146.1"/>
</dbReference>
<dbReference type="Pfam" id="PF13556">
    <property type="entry name" value="HTH_30"/>
    <property type="match status" value="1"/>
</dbReference>
<feature type="domain" description="PucR C-terminal helix-turn-helix" evidence="3">
    <location>
        <begin position="329"/>
        <end position="386"/>
    </location>
</feature>
<evidence type="ECO:0000313" key="11">
    <source>
        <dbReference type="Proteomes" id="UP001609219"/>
    </source>
</evidence>
<dbReference type="EMBL" id="JBIMSN010000146">
    <property type="protein sequence ID" value="MFH5232433.1"/>
    <property type="molecule type" value="Genomic_DNA"/>
</dbReference>
<evidence type="ECO:0000259" key="4">
    <source>
        <dbReference type="Pfam" id="PF14361"/>
    </source>
</evidence>
<feature type="domain" description="CdaR GGDEF-like" evidence="5">
    <location>
        <begin position="169"/>
        <end position="279"/>
    </location>
</feature>
<evidence type="ECO:0000256" key="2">
    <source>
        <dbReference type="SAM" id="MobiDB-lite"/>
    </source>
</evidence>
<name>A0ABW7KDS0_9NOCA</name>
<dbReference type="InterPro" id="IPR042070">
    <property type="entry name" value="PucR_C-HTH_sf"/>
</dbReference>
<comment type="similarity">
    <text evidence="1">Belongs to the CdaR family.</text>
</comment>
<dbReference type="EMBL" id="JBIMSP010000079">
    <property type="protein sequence ID" value="MFH5245498.1"/>
    <property type="molecule type" value="Genomic_DNA"/>
</dbReference>
<evidence type="ECO:0000313" key="10">
    <source>
        <dbReference type="Proteomes" id="UP001609176"/>
    </source>
</evidence>
<dbReference type="Proteomes" id="UP001609219">
    <property type="component" value="Unassembled WGS sequence"/>
</dbReference>
<dbReference type="InterPro" id="IPR025736">
    <property type="entry name" value="PucR_C-HTH_dom"/>
</dbReference>
<evidence type="ECO:0000313" key="8">
    <source>
        <dbReference type="EMBL" id="MFH5245498.1"/>
    </source>
</evidence>
<organism evidence="7 11">
    <name type="scientific">Antrihabitans spumae</name>
    <dbReference type="NCBI Taxonomy" id="3373370"/>
    <lineage>
        <taxon>Bacteria</taxon>
        <taxon>Bacillati</taxon>
        <taxon>Actinomycetota</taxon>
        <taxon>Actinomycetes</taxon>
        <taxon>Mycobacteriales</taxon>
        <taxon>Nocardiaceae</taxon>
        <taxon>Antrihabitans</taxon>
    </lineage>
</organism>
<protein>
    <submittedName>
        <fullName evidence="7">PucR family transcriptional regulator</fullName>
    </submittedName>
</protein>
<dbReference type="PANTHER" id="PTHR33744:SF1">
    <property type="entry name" value="DNA-BINDING TRANSCRIPTIONAL ACTIVATOR ADER"/>
    <property type="match status" value="1"/>
</dbReference>
<evidence type="ECO:0000313" key="7">
    <source>
        <dbReference type="EMBL" id="MFH5232433.1"/>
    </source>
</evidence>
<dbReference type="InterPro" id="IPR051448">
    <property type="entry name" value="CdaR-like_regulators"/>
</dbReference>
<keyword evidence="11" id="KW-1185">Reference proteome</keyword>
<dbReference type="Pfam" id="PF14361">
    <property type="entry name" value="RsbRD_N"/>
    <property type="match status" value="1"/>
</dbReference>
<feature type="region of interest" description="Disordered" evidence="2">
    <location>
        <begin position="391"/>
        <end position="418"/>
    </location>
</feature>
<dbReference type="PANTHER" id="PTHR33744">
    <property type="entry name" value="CARBOHYDRATE DIACID REGULATOR"/>
    <property type="match status" value="1"/>
</dbReference>
<evidence type="ECO:0000256" key="1">
    <source>
        <dbReference type="ARBA" id="ARBA00006754"/>
    </source>
</evidence>
<dbReference type="Gene3D" id="1.10.10.2840">
    <property type="entry name" value="PucR C-terminal helix-turn-helix domain"/>
    <property type="match status" value="1"/>
</dbReference>
<proteinExistence type="inferred from homology"/>
<dbReference type="InterPro" id="IPR041522">
    <property type="entry name" value="CdaR_GGDEF"/>
</dbReference>
<dbReference type="InterPro" id="IPR025751">
    <property type="entry name" value="RsbRD_N_dom"/>
</dbReference>
<evidence type="ECO:0000259" key="5">
    <source>
        <dbReference type="Pfam" id="PF17853"/>
    </source>
</evidence>
<reference evidence="9 10" key="1">
    <citation type="submission" date="2024-10" db="EMBL/GenBank/DDBJ databases">
        <authorList>
            <person name="Riesco R."/>
        </authorList>
    </citation>
    <scope>NUCLEOTIDE SEQUENCE [LARGE SCALE GENOMIC DNA]</scope>
    <source>
        <strain evidence="8 10">NCIMB 15448</strain>
        <strain evidence="6 9">NCIMB 15449</strain>
        <strain evidence="7 11">NCIMB 15450</strain>
    </source>
</reference>
<evidence type="ECO:0000259" key="3">
    <source>
        <dbReference type="Pfam" id="PF13556"/>
    </source>
</evidence>
<sequence>MEDLMATLANTLLDRVDKYGVAMADVIREQLPAYRNQRYVSLTDLRASCTANLRYVFEALAHRTPADPTVASATGTQRAQAGIPLTTVTAAYRLCFRYLWERIVSEARVMGIPPETLLEITAEVVVAHDLFTHEMTAAYNRSLTALLVRQETERSALVAALLAGTISNRTVLWEAADLLGLPISGPYVVIAAELPGTGRVGVDDISNSLARAHMHAAWRLLPDLHVAIIALPSSVPSTVSLSLLVEVLGAHAHGRVGVSPVVDDLTQAGQALELARLTIASSRPDKHIVLFEENPVGIAAVSAPAVMQRVAVNVLGPLGSLPEEERKVLLETLKVWIDAGGSTTKTADRMYCHPNTIRYRLRRIEERTGRYLNRPTDVAAVCLAMQVELSTPSRDESSVPASRRPDYPAIGTDGAQQP</sequence>